<dbReference type="RefSeq" id="WP_229839509.1">
    <property type="nucleotide sequence ID" value="NZ_BNAQ01000007.1"/>
</dbReference>
<comment type="caution">
    <text evidence="9">Lacks conserved residue(s) required for the propagation of feature annotation.</text>
</comment>
<sequence length="320" mass="33982">MIMLGRDGLGSAGHRIVHGGMDHVEPALITYDLLDSLDGLTPHDPLHMQHNLAPVRAILKARPDLPQVACFDTAFHHDMPVEAQTVPVPRALRDAGVRRYGFHGLSYEYIANRLARDAPDLARGRAIIAHLGAGASLCALSGGASIATTIGFSTLDGLLMATPCGDIDPGALLYLARQGRSVAEIEDLLYHQSELLGVSGISGDLRLLLASDDARTVEVISLFSYRIAVEAGGMASALGGIDGFVFTAGIGERSAVIRAAVCERLAWLGIALDDAANAANARQISATDSKIKVLVYRTDEEAMIAQHTRAVLSRHLAVNR</sequence>
<comment type="function">
    <text evidence="9">Catalyzes the formation of acetyl phosphate from acetate and ATP. Can also catalyze the reverse reaction.</text>
</comment>
<feature type="binding site" evidence="9">
    <location>
        <position position="15"/>
    </location>
    <ligand>
        <name>substrate</name>
    </ligand>
</feature>
<comment type="cofactor">
    <cofactor evidence="9">
        <name>Mg(2+)</name>
        <dbReference type="ChEBI" id="CHEBI:18420"/>
    </cofactor>
    <cofactor evidence="9">
        <name>Mn(2+)</name>
        <dbReference type="ChEBI" id="CHEBI:29035"/>
    </cofactor>
    <text evidence="9">Mg(2+). Can also accept Mn(2+).</text>
</comment>
<reference evidence="12" key="1">
    <citation type="journal article" date="2019" name="Int. J. Syst. Evol. Microbiol.">
        <title>The Global Catalogue of Microorganisms (GCM) 10K type strain sequencing project: providing services to taxonomists for standard genome sequencing and annotation.</title>
        <authorList>
            <consortium name="The Broad Institute Genomics Platform"/>
            <consortium name="The Broad Institute Genome Sequencing Center for Infectious Disease"/>
            <person name="Wu L."/>
            <person name="Ma J."/>
        </authorList>
    </citation>
    <scope>NUCLEOTIDE SEQUENCE [LARGE SCALE GENOMIC DNA]</scope>
    <source>
        <strain evidence="12">CGMCC 1.8957</strain>
    </source>
</reference>
<feature type="binding site" evidence="9">
    <location>
        <begin position="204"/>
        <end position="206"/>
    </location>
    <ligand>
        <name>ATP</name>
        <dbReference type="ChEBI" id="CHEBI:30616"/>
    </ligand>
</feature>
<evidence type="ECO:0000256" key="2">
    <source>
        <dbReference type="ARBA" id="ARBA00022490"/>
    </source>
</evidence>
<dbReference type="EC" id="2.7.2.1" evidence="9"/>
<evidence type="ECO:0000256" key="6">
    <source>
        <dbReference type="ARBA" id="ARBA00022777"/>
    </source>
</evidence>
<dbReference type="Gene3D" id="3.30.420.40">
    <property type="match status" value="2"/>
</dbReference>
<accession>A0ABQ3LUS6</accession>
<feature type="active site" description="Proton donor/acceptor" evidence="9">
    <location>
        <position position="72"/>
    </location>
</feature>
<dbReference type="EMBL" id="BNAQ01000007">
    <property type="protein sequence ID" value="GHH24615.1"/>
    <property type="molecule type" value="Genomic_DNA"/>
</dbReference>
<feature type="site" description="Transition state stabilizer" evidence="9">
    <location>
        <position position="103"/>
    </location>
</feature>
<dbReference type="PANTHER" id="PTHR21060:SF21">
    <property type="entry name" value="ACETATE KINASE"/>
    <property type="match status" value="1"/>
</dbReference>
<evidence type="ECO:0000256" key="3">
    <source>
        <dbReference type="ARBA" id="ARBA00022679"/>
    </source>
</evidence>
<feature type="binding site" evidence="9">
    <location>
        <begin position="130"/>
        <end position="134"/>
    </location>
    <ligand>
        <name>ATP</name>
        <dbReference type="ChEBI" id="CHEBI:30616"/>
    </ligand>
</feature>
<evidence type="ECO:0000256" key="5">
    <source>
        <dbReference type="ARBA" id="ARBA00022741"/>
    </source>
</evidence>
<comment type="subunit">
    <text evidence="9">Homodimer.</text>
</comment>
<dbReference type="InterPro" id="IPR004372">
    <property type="entry name" value="Ac/propionate_kinase"/>
</dbReference>
<keyword evidence="8 9" id="KW-0460">Magnesium</keyword>
<evidence type="ECO:0000256" key="1">
    <source>
        <dbReference type="ARBA" id="ARBA00008748"/>
    </source>
</evidence>
<comment type="subcellular location">
    <subcellularLocation>
        <location evidence="9">Cytoplasm</location>
    </subcellularLocation>
</comment>
<comment type="similarity">
    <text evidence="1 9 10">Belongs to the acetokinase family.</text>
</comment>
<keyword evidence="3 9" id="KW-0808">Transferase</keyword>
<evidence type="ECO:0000313" key="12">
    <source>
        <dbReference type="Proteomes" id="UP000652430"/>
    </source>
</evidence>
<evidence type="ECO:0000256" key="4">
    <source>
        <dbReference type="ARBA" id="ARBA00022723"/>
    </source>
</evidence>
<keyword evidence="5 9" id="KW-0547">Nucleotide-binding</keyword>
<dbReference type="SUPFAM" id="SSF53067">
    <property type="entry name" value="Actin-like ATPase domain"/>
    <property type="match status" value="2"/>
</dbReference>
<keyword evidence="6 9" id="KW-0418">Kinase</keyword>
<dbReference type="PANTHER" id="PTHR21060">
    <property type="entry name" value="ACETATE KINASE"/>
    <property type="match status" value="1"/>
</dbReference>
<dbReference type="InterPro" id="IPR000890">
    <property type="entry name" value="Aliphatic_acid_kin_short-chain"/>
</dbReference>
<name>A0ABQ3LUS6_9SPHN</name>
<dbReference type="Proteomes" id="UP000652430">
    <property type="component" value="Unassembled WGS sequence"/>
</dbReference>
<comment type="pathway">
    <text evidence="9">Metabolic intermediate biosynthesis; acetyl-CoA biosynthesis; acetyl-CoA from acetate: step 1/2.</text>
</comment>
<protein>
    <recommendedName>
        <fullName evidence="9">Acetate kinase</fullName>
        <ecNumber evidence="9">2.7.2.1</ecNumber>
    </recommendedName>
    <alternativeName>
        <fullName evidence="9">Acetokinase</fullName>
    </alternativeName>
</protein>
<comment type="caution">
    <text evidence="11">The sequence shown here is derived from an EMBL/GenBank/DDBJ whole genome shotgun (WGS) entry which is preliminary data.</text>
</comment>
<keyword evidence="4 9" id="KW-0479">Metal-binding</keyword>
<proteinExistence type="inferred from homology"/>
<dbReference type="PROSITE" id="PS01076">
    <property type="entry name" value="ACETATE_KINASE_2"/>
    <property type="match status" value="1"/>
</dbReference>
<evidence type="ECO:0000256" key="10">
    <source>
        <dbReference type="RuleBase" id="RU003835"/>
    </source>
</evidence>
<dbReference type="InterPro" id="IPR023865">
    <property type="entry name" value="Aliphatic_acid_kinase_CS"/>
</dbReference>
<gene>
    <name evidence="9 11" type="primary">ackA</name>
    <name evidence="11" type="ORF">GCM10008023_36880</name>
</gene>
<evidence type="ECO:0000313" key="11">
    <source>
        <dbReference type="EMBL" id="GHH24615.1"/>
    </source>
</evidence>
<keyword evidence="7 9" id="KW-0067">ATP-binding</keyword>
<evidence type="ECO:0000256" key="8">
    <source>
        <dbReference type="ARBA" id="ARBA00022842"/>
    </source>
</evidence>
<evidence type="ECO:0000256" key="9">
    <source>
        <dbReference type="HAMAP-Rule" id="MF_00020"/>
    </source>
</evidence>
<organism evidence="11 12">
    <name type="scientific">Sphingomonas glacialis</name>
    <dbReference type="NCBI Taxonomy" id="658225"/>
    <lineage>
        <taxon>Bacteria</taxon>
        <taxon>Pseudomonadati</taxon>
        <taxon>Pseudomonadota</taxon>
        <taxon>Alphaproteobacteria</taxon>
        <taxon>Sphingomonadales</taxon>
        <taxon>Sphingomonadaceae</taxon>
        <taxon>Sphingomonas</taxon>
    </lineage>
</organism>
<dbReference type="GO" id="GO:0016301">
    <property type="term" value="F:kinase activity"/>
    <property type="evidence" value="ECO:0007669"/>
    <property type="project" value="UniProtKB-KW"/>
</dbReference>
<dbReference type="PRINTS" id="PR00471">
    <property type="entry name" value="ACETATEKNASE"/>
</dbReference>
<keyword evidence="12" id="KW-1185">Reference proteome</keyword>
<keyword evidence="2 9" id="KW-0963">Cytoplasm</keyword>
<dbReference type="Pfam" id="PF00871">
    <property type="entry name" value="Acetate_kinase"/>
    <property type="match status" value="1"/>
</dbReference>
<dbReference type="InterPro" id="IPR043129">
    <property type="entry name" value="ATPase_NBD"/>
</dbReference>
<evidence type="ECO:0000256" key="7">
    <source>
        <dbReference type="ARBA" id="ARBA00022840"/>
    </source>
</evidence>
<feature type="binding site" evidence="9">
    <location>
        <position position="300"/>
    </location>
    <ligand>
        <name>Mg(2+)</name>
        <dbReference type="ChEBI" id="CHEBI:18420"/>
    </ligand>
</feature>
<comment type="catalytic activity">
    <reaction evidence="9">
        <text>acetate + ATP = acetyl phosphate + ADP</text>
        <dbReference type="Rhea" id="RHEA:11352"/>
        <dbReference type="ChEBI" id="CHEBI:22191"/>
        <dbReference type="ChEBI" id="CHEBI:30089"/>
        <dbReference type="ChEBI" id="CHEBI:30616"/>
        <dbReference type="ChEBI" id="CHEBI:456216"/>
        <dbReference type="EC" id="2.7.2.1"/>
    </reaction>
</comment>
<dbReference type="HAMAP" id="MF_00020">
    <property type="entry name" value="Acetate_kinase"/>
    <property type="match status" value="1"/>
</dbReference>